<name>A0ABN2QGD0_9PSEU</name>
<comment type="caution">
    <text evidence="6">The sequence shown here is derived from an EMBL/GenBank/DDBJ whole genome shotgun (WGS) entry which is preliminary data.</text>
</comment>
<dbReference type="EMBL" id="BAAANN010000006">
    <property type="protein sequence ID" value="GAA1950688.1"/>
    <property type="molecule type" value="Genomic_DNA"/>
</dbReference>
<dbReference type="Pfam" id="PF00891">
    <property type="entry name" value="Methyltransf_2"/>
    <property type="match status" value="1"/>
</dbReference>
<dbReference type="InterPro" id="IPR016461">
    <property type="entry name" value="COMT-like"/>
</dbReference>
<keyword evidence="1 6" id="KW-0489">Methyltransferase</keyword>
<dbReference type="Pfam" id="PF08100">
    <property type="entry name" value="Dimerisation"/>
    <property type="match status" value="1"/>
</dbReference>
<dbReference type="InterPro" id="IPR029063">
    <property type="entry name" value="SAM-dependent_MTases_sf"/>
</dbReference>
<reference evidence="6 7" key="1">
    <citation type="journal article" date="2019" name="Int. J. Syst. Evol. Microbiol.">
        <title>The Global Catalogue of Microorganisms (GCM) 10K type strain sequencing project: providing services to taxonomists for standard genome sequencing and annotation.</title>
        <authorList>
            <consortium name="The Broad Institute Genomics Platform"/>
            <consortium name="The Broad Institute Genome Sequencing Center for Infectious Disease"/>
            <person name="Wu L."/>
            <person name="Ma J."/>
        </authorList>
    </citation>
    <scope>NUCLEOTIDE SEQUENCE [LARGE SCALE GENOMIC DNA]</scope>
    <source>
        <strain evidence="6 7">JCM 14545</strain>
    </source>
</reference>
<organism evidence="6 7">
    <name type="scientific">Amycolatopsis minnesotensis</name>
    <dbReference type="NCBI Taxonomy" id="337894"/>
    <lineage>
        <taxon>Bacteria</taxon>
        <taxon>Bacillati</taxon>
        <taxon>Actinomycetota</taxon>
        <taxon>Actinomycetes</taxon>
        <taxon>Pseudonocardiales</taxon>
        <taxon>Pseudonocardiaceae</taxon>
        <taxon>Amycolatopsis</taxon>
    </lineage>
</organism>
<evidence type="ECO:0000313" key="6">
    <source>
        <dbReference type="EMBL" id="GAA1950688.1"/>
    </source>
</evidence>
<accession>A0ABN2QGD0</accession>
<dbReference type="GO" id="GO:0032259">
    <property type="term" value="P:methylation"/>
    <property type="evidence" value="ECO:0007669"/>
    <property type="project" value="UniProtKB-KW"/>
</dbReference>
<dbReference type="InterPro" id="IPR036390">
    <property type="entry name" value="WH_DNA-bd_sf"/>
</dbReference>
<feature type="domain" description="O-methyltransferase dimerisation" evidence="5">
    <location>
        <begin position="14"/>
        <end position="87"/>
    </location>
</feature>
<evidence type="ECO:0000259" key="4">
    <source>
        <dbReference type="Pfam" id="PF00891"/>
    </source>
</evidence>
<evidence type="ECO:0000256" key="3">
    <source>
        <dbReference type="ARBA" id="ARBA00022691"/>
    </source>
</evidence>
<evidence type="ECO:0000256" key="2">
    <source>
        <dbReference type="ARBA" id="ARBA00022679"/>
    </source>
</evidence>
<dbReference type="RefSeq" id="WP_344415801.1">
    <property type="nucleotide sequence ID" value="NZ_BAAANN010000006.1"/>
</dbReference>
<dbReference type="Gene3D" id="1.10.287.1350">
    <property type="match status" value="1"/>
</dbReference>
<dbReference type="PANTHER" id="PTHR43712:SF2">
    <property type="entry name" value="O-METHYLTRANSFERASE CICE"/>
    <property type="match status" value="1"/>
</dbReference>
<evidence type="ECO:0000259" key="5">
    <source>
        <dbReference type="Pfam" id="PF08100"/>
    </source>
</evidence>
<dbReference type="InterPro" id="IPR012967">
    <property type="entry name" value="COMT_dimerisation"/>
</dbReference>
<evidence type="ECO:0000313" key="7">
    <source>
        <dbReference type="Proteomes" id="UP001501116"/>
    </source>
</evidence>
<dbReference type="SUPFAM" id="SSF53335">
    <property type="entry name" value="S-adenosyl-L-methionine-dependent methyltransferases"/>
    <property type="match status" value="1"/>
</dbReference>
<evidence type="ECO:0000256" key="1">
    <source>
        <dbReference type="ARBA" id="ARBA00022603"/>
    </source>
</evidence>
<dbReference type="SUPFAM" id="SSF46785">
    <property type="entry name" value="Winged helix' DNA-binding domain"/>
    <property type="match status" value="1"/>
</dbReference>
<dbReference type="GO" id="GO:0008168">
    <property type="term" value="F:methyltransferase activity"/>
    <property type="evidence" value="ECO:0007669"/>
    <property type="project" value="UniProtKB-KW"/>
</dbReference>
<dbReference type="InterPro" id="IPR036388">
    <property type="entry name" value="WH-like_DNA-bd_sf"/>
</dbReference>
<protein>
    <submittedName>
        <fullName evidence="6">Methyltransferase</fullName>
    </submittedName>
</protein>
<dbReference type="Gene3D" id="3.40.50.150">
    <property type="entry name" value="Vaccinia Virus protein VP39"/>
    <property type="match status" value="1"/>
</dbReference>
<dbReference type="Proteomes" id="UP001501116">
    <property type="component" value="Unassembled WGS sequence"/>
</dbReference>
<dbReference type="PANTHER" id="PTHR43712">
    <property type="entry name" value="PUTATIVE (AFU_ORTHOLOGUE AFUA_4G14580)-RELATED"/>
    <property type="match status" value="1"/>
</dbReference>
<sequence>MAQQDPEARGTVTRLAMGFMMTHAVRAAADLKLLDAVGSGTRAAAAVATELGTPAETTTRLLRALTALGLCTEPRPGEFSATAAGALMRSDHPASMHAFVETFTDPVMTSAWPELPFSVRTGRTAFDEVHGKPFFAYLREEPEKSALFNDAMRDGTRAVAETLPNCFDFGPYRTVLDIGGGDGTLISPVLRENPHLRGIVFDSGEGGAQAPERLAAAGVGDRCAVAAGDFFSAVPAGAEVYLIKSILHDWDDDRSTTILGHCRSVIPADGRLLIVEPVLPETADPALARLYLSDLNMLVNVGGRERTRADFEALCARAGFTVTGANPIPDTGYWLLEAVPR</sequence>
<dbReference type="PIRSF" id="PIRSF005739">
    <property type="entry name" value="O-mtase"/>
    <property type="match status" value="1"/>
</dbReference>
<keyword evidence="3" id="KW-0949">S-adenosyl-L-methionine</keyword>
<dbReference type="InterPro" id="IPR001077">
    <property type="entry name" value="COMT_C"/>
</dbReference>
<dbReference type="Gene3D" id="1.10.10.10">
    <property type="entry name" value="Winged helix-like DNA-binding domain superfamily/Winged helix DNA-binding domain"/>
    <property type="match status" value="1"/>
</dbReference>
<keyword evidence="2" id="KW-0808">Transferase</keyword>
<gene>
    <name evidence="6" type="ORF">GCM10009754_19230</name>
</gene>
<feature type="domain" description="O-methyltransferase C-terminal" evidence="4">
    <location>
        <begin position="112"/>
        <end position="320"/>
    </location>
</feature>
<dbReference type="PROSITE" id="PS51683">
    <property type="entry name" value="SAM_OMT_II"/>
    <property type="match status" value="1"/>
</dbReference>
<keyword evidence="7" id="KW-1185">Reference proteome</keyword>
<proteinExistence type="predicted"/>
<dbReference type="CDD" id="cd02440">
    <property type="entry name" value="AdoMet_MTases"/>
    <property type="match status" value="1"/>
</dbReference>